<evidence type="ECO:0000256" key="1">
    <source>
        <dbReference type="ARBA" id="ARBA00004370"/>
    </source>
</evidence>
<dbReference type="InterPro" id="IPR004089">
    <property type="entry name" value="MCPsignal_dom"/>
</dbReference>
<dbReference type="InterPro" id="IPR051310">
    <property type="entry name" value="MCP_chemotaxis"/>
</dbReference>
<dbReference type="SMART" id="SM00283">
    <property type="entry name" value="MA"/>
    <property type="match status" value="1"/>
</dbReference>
<dbReference type="PRINTS" id="PR00260">
    <property type="entry name" value="CHEMTRNSDUCR"/>
</dbReference>
<keyword evidence="5" id="KW-0472">Membrane</keyword>
<evidence type="ECO:0000259" key="6">
    <source>
        <dbReference type="PROSITE" id="PS50111"/>
    </source>
</evidence>
<feature type="transmembrane region" description="Helical" evidence="5">
    <location>
        <begin position="172"/>
        <end position="193"/>
    </location>
</feature>
<dbReference type="GO" id="GO:0004888">
    <property type="term" value="F:transmembrane signaling receptor activity"/>
    <property type="evidence" value="ECO:0007669"/>
    <property type="project" value="InterPro"/>
</dbReference>
<dbReference type="InterPro" id="IPR004090">
    <property type="entry name" value="Chemotax_Me-accpt_rcpt"/>
</dbReference>
<evidence type="ECO:0000259" key="7">
    <source>
        <dbReference type="PROSITE" id="PS50885"/>
    </source>
</evidence>
<evidence type="ECO:0000256" key="5">
    <source>
        <dbReference type="SAM" id="Phobius"/>
    </source>
</evidence>
<gene>
    <name evidence="8" type="ORF">SAMN05192542_10645</name>
</gene>
<keyword evidence="9" id="KW-1185">Reference proteome</keyword>
<comment type="similarity">
    <text evidence="3">Belongs to the methyl-accepting chemotaxis (MCP) protein family.</text>
</comment>
<dbReference type="GO" id="GO:0006935">
    <property type="term" value="P:chemotaxis"/>
    <property type="evidence" value="ECO:0007669"/>
    <property type="project" value="InterPro"/>
</dbReference>
<proteinExistence type="inferred from homology"/>
<accession>A0A1H7NSF5</accession>
<feature type="domain" description="HAMP" evidence="7">
    <location>
        <begin position="196"/>
        <end position="249"/>
    </location>
</feature>
<feature type="transmembrane region" description="Helical" evidence="5">
    <location>
        <begin position="7"/>
        <end position="29"/>
    </location>
</feature>
<dbReference type="SUPFAM" id="SSF58104">
    <property type="entry name" value="Methyl-accepting chemotaxis protein (MCP) signaling domain"/>
    <property type="match status" value="1"/>
</dbReference>
<dbReference type="OrthoDB" id="8595413at2"/>
<dbReference type="STRING" id="416943.SAMN05445871_5177"/>
<dbReference type="PROSITE" id="PS50885">
    <property type="entry name" value="HAMP"/>
    <property type="match status" value="1"/>
</dbReference>
<comment type="subcellular location">
    <subcellularLocation>
        <location evidence="1">Membrane</location>
    </subcellularLocation>
</comment>
<dbReference type="FunFam" id="1.10.287.950:FF:000001">
    <property type="entry name" value="Methyl-accepting chemotaxis sensory transducer"/>
    <property type="match status" value="1"/>
</dbReference>
<evidence type="ECO:0000256" key="2">
    <source>
        <dbReference type="ARBA" id="ARBA00022481"/>
    </source>
</evidence>
<dbReference type="GO" id="GO:0005886">
    <property type="term" value="C:plasma membrane"/>
    <property type="evidence" value="ECO:0007669"/>
    <property type="project" value="TreeGrafter"/>
</dbReference>
<dbReference type="Pfam" id="PF00672">
    <property type="entry name" value="HAMP"/>
    <property type="match status" value="1"/>
</dbReference>
<evidence type="ECO:0000313" key="8">
    <source>
        <dbReference type="EMBL" id="SEL25925.1"/>
    </source>
</evidence>
<dbReference type="EMBL" id="FOAJ01000006">
    <property type="protein sequence ID" value="SEL25925.1"/>
    <property type="molecule type" value="Genomic_DNA"/>
</dbReference>
<dbReference type="Pfam" id="PF00015">
    <property type="entry name" value="MCPsignal"/>
    <property type="match status" value="1"/>
</dbReference>
<keyword evidence="5" id="KW-0812">Transmembrane</keyword>
<evidence type="ECO:0000313" key="9">
    <source>
        <dbReference type="Proteomes" id="UP000199120"/>
    </source>
</evidence>
<keyword evidence="2" id="KW-0488">Methylation</keyword>
<reference evidence="9" key="1">
    <citation type="submission" date="2016-10" db="EMBL/GenBank/DDBJ databases">
        <authorList>
            <person name="Varghese N."/>
            <person name="Submissions S."/>
        </authorList>
    </citation>
    <scope>NUCLEOTIDE SEQUENCE [LARGE SCALE GENOMIC DNA]</scope>
    <source>
        <strain evidence="9">LMG 26416</strain>
    </source>
</reference>
<protein>
    <submittedName>
        <fullName evidence="8">Methyl-accepting chemotaxis protein</fullName>
    </submittedName>
</protein>
<name>A0A1H7NSF5_9BURK</name>
<evidence type="ECO:0000256" key="3">
    <source>
        <dbReference type="ARBA" id="ARBA00029447"/>
    </source>
</evidence>
<evidence type="ECO:0000256" key="4">
    <source>
        <dbReference type="PROSITE-ProRule" id="PRU00284"/>
    </source>
</evidence>
<dbReference type="PROSITE" id="PS50111">
    <property type="entry name" value="CHEMOTAXIS_TRANSDUC_2"/>
    <property type="match status" value="1"/>
</dbReference>
<dbReference type="Gene3D" id="1.10.287.950">
    <property type="entry name" value="Methyl-accepting chemotaxis protein"/>
    <property type="match status" value="1"/>
</dbReference>
<keyword evidence="4" id="KW-0807">Transducer</keyword>
<dbReference type="Proteomes" id="UP000199120">
    <property type="component" value="Unassembled WGS sequence"/>
</dbReference>
<dbReference type="GO" id="GO:0007165">
    <property type="term" value="P:signal transduction"/>
    <property type="evidence" value="ECO:0007669"/>
    <property type="project" value="UniProtKB-KW"/>
</dbReference>
<dbReference type="RefSeq" id="WP_090550512.1">
    <property type="nucleotide sequence ID" value="NZ_FNSR01000002.1"/>
</dbReference>
<dbReference type="SMART" id="SM00304">
    <property type="entry name" value="HAMP"/>
    <property type="match status" value="1"/>
</dbReference>
<dbReference type="PANTHER" id="PTHR43531">
    <property type="entry name" value="PROTEIN ICFG"/>
    <property type="match status" value="1"/>
</dbReference>
<dbReference type="PANTHER" id="PTHR43531:SF14">
    <property type="entry name" value="METHYL-ACCEPTING CHEMOTAXIS PROTEIN I-RELATED"/>
    <property type="match status" value="1"/>
</dbReference>
<sequence length="498" mass="52742">MTIKLKLQILMFVTLVAIAGGIVVTALGFRSVDEAQAAAHRRETQVRGLTEIKASALSTVELDAASDDTKHIFSDAEQNIAKWSDVIAPLFASPEQQERLRTLRAQWAGYDDKSRQLMTLAANDPKTAEEKVVDLYHSDFEPMRASIESIIGEASRRGQVAADTAERTSRNAVLTVVIVLGVVLVVVVGWIFVLSRSIQRSVAGIERTLEAASAALDLTKRAPVFGNDEISRTALAFNQLMGRIAEVMVSVRDSAESVSTASKQIAAGNVDLSARTEEQAASLEQTAASMEELTSTVRQNADNARQATGLASNASEIAGRGNDVVSNVVGTMDEIHASSSKIADIIGMIEGIAFQTNILALNAAVEAARAGEQGRGFAVVAGEVRSLAQRSSTAAKEIKELIDTSVGQVNAGSEQVGRAGTTMQEIIGAVSRVTDIMGEIAAASDEQSRGIDQVGQAVSQMDEVTQQNAALVEQAAAAAQSLEDQAKKLHAAVNTFRL</sequence>
<dbReference type="AlphaFoldDB" id="A0A1H7NSF5"/>
<dbReference type="CDD" id="cd06225">
    <property type="entry name" value="HAMP"/>
    <property type="match status" value="1"/>
</dbReference>
<keyword evidence="5" id="KW-1133">Transmembrane helix</keyword>
<dbReference type="CDD" id="cd11386">
    <property type="entry name" value="MCP_signal"/>
    <property type="match status" value="1"/>
</dbReference>
<feature type="domain" description="Methyl-accepting transducer" evidence="6">
    <location>
        <begin position="254"/>
        <end position="483"/>
    </location>
</feature>
<organism evidence="8 9">
    <name type="scientific">Paraburkholderia caballeronis</name>
    <dbReference type="NCBI Taxonomy" id="416943"/>
    <lineage>
        <taxon>Bacteria</taxon>
        <taxon>Pseudomonadati</taxon>
        <taxon>Pseudomonadota</taxon>
        <taxon>Betaproteobacteria</taxon>
        <taxon>Burkholderiales</taxon>
        <taxon>Burkholderiaceae</taxon>
        <taxon>Paraburkholderia</taxon>
    </lineage>
</organism>
<dbReference type="InterPro" id="IPR003660">
    <property type="entry name" value="HAMP_dom"/>
</dbReference>